<keyword evidence="11 16" id="KW-0460">Magnesium</keyword>
<dbReference type="InterPro" id="IPR022880">
    <property type="entry name" value="DNApol_IV"/>
</dbReference>
<sequence>MRRWIMHVDMDAFYASVEQRDHPEWRGKPVIVGGSSRRGVVATASYEARAFGVHSAMPAVKAKELCPDAIFTAPRFEVYKAVSAEIHEIMLHYAVEIEPLSLDEAFMDISGLCGKYETLGAVGRAIKAEIKEKTELVASAGIAPNKFLAKLASDLDKPDGLRIIPYGKEREILAPLPVRRLWGVGHVTERKLRGAGLLTIGDIQKAPFAKLASVLGNQASLIQRLSFGMDDRAVEASRRIKSIGDESTYEKDLTEPADIDRQIAIHSDVVAKRLRRHKLAGRTISLKIRFASFRTVTRSFSLEEGTDLQEEIYAAALELKKRIYMNEGVRLIGVTASNLAPPLETVDLFSTVREKQAKAAAVMDAIQEKFGEHALRKGFWLEEEKRKEMEEKEKENKEAPEEE</sequence>
<dbReference type="GO" id="GO:0003887">
    <property type="term" value="F:DNA-directed DNA polymerase activity"/>
    <property type="evidence" value="ECO:0007669"/>
    <property type="project" value="UniProtKB-UniRule"/>
</dbReference>
<evidence type="ECO:0000313" key="19">
    <source>
        <dbReference type="Proteomes" id="UP000757890"/>
    </source>
</evidence>
<dbReference type="InterPro" id="IPR050116">
    <property type="entry name" value="DNA_polymerase-Y"/>
</dbReference>
<dbReference type="SUPFAM" id="SSF56672">
    <property type="entry name" value="DNA/RNA polymerases"/>
    <property type="match status" value="1"/>
</dbReference>
<dbReference type="InterPro" id="IPR043502">
    <property type="entry name" value="DNA/RNA_pol_sf"/>
</dbReference>
<comment type="subcellular location">
    <subcellularLocation>
        <location evidence="1 16">Cytoplasm</location>
    </subcellularLocation>
</comment>
<dbReference type="InterPro" id="IPR001126">
    <property type="entry name" value="UmuC"/>
</dbReference>
<feature type="binding site" evidence="16">
    <location>
        <position position="103"/>
    </location>
    <ligand>
        <name>Mg(2+)</name>
        <dbReference type="ChEBI" id="CHEBI:18420"/>
    </ligand>
</feature>
<dbReference type="Gene3D" id="1.10.150.20">
    <property type="entry name" value="5' to 3' exonuclease, C-terminal subdomain"/>
    <property type="match status" value="1"/>
</dbReference>
<evidence type="ECO:0000256" key="10">
    <source>
        <dbReference type="ARBA" id="ARBA00022763"/>
    </source>
</evidence>
<feature type="domain" description="UmuC" evidence="17">
    <location>
        <begin position="5"/>
        <end position="185"/>
    </location>
</feature>
<evidence type="ECO:0000256" key="12">
    <source>
        <dbReference type="ARBA" id="ARBA00022932"/>
    </source>
</evidence>
<dbReference type="InterPro" id="IPR024728">
    <property type="entry name" value="PolY_HhH_motif"/>
</dbReference>
<evidence type="ECO:0000256" key="9">
    <source>
        <dbReference type="ARBA" id="ARBA00022723"/>
    </source>
</evidence>
<feature type="site" description="Substrate discrimination" evidence="16">
    <location>
        <position position="14"/>
    </location>
</feature>
<evidence type="ECO:0000256" key="15">
    <source>
        <dbReference type="ARBA" id="ARBA00049244"/>
    </source>
</evidence>
<protein>
    <recommendedName>
        <fullName evidence="16">DNA polymerase IV</fullName>
        <shortName evidence="16">Pol IV</shortName>
        <ecNumber evidence="16">2.7.7.7</ecNumber>
    </recommendedName>
</protein>
<dbReference type="PROSITE" id="PS50173">
    <property type="entry name" value="UMUC"/>
    <property type="match status" value="1"/>
</dbReference>
<dbReference type="EMBL" id="JABZMK010000031">
    <property type="protein sequence ID" value="MBF1129540.1"/>
    <property type="molecule type" value="Genomic_DNA"/>
</dbReference>
<evidence type="ECO:0000256" key="1">
    <source>
        <dbReference type="ARBA" id="ARBA00004496"/>
    </source>
</evidence>
<keyword evidence="10 16" id="KW-0227">DNA damage</keyword>
<evidence type="ECO:0000259" key="17">
    <source>
        <dbReference type="PROSITE" id="PS50173"/>
    </source>
</evidence>
<evidence type="ECO:0000256" key="8">
    <source>
        <dbReference type="ARBA" id="ARBA00022705"/>
    </source>
</evidence>
<dbReference type="Pfam" id="PF00817">
    <property type="entry name" value="IMS"/>
    <property type="match status" value="1"/>
</dbReference>
<feature type="active site" evidence="16">
    <location>
        <position position="104"/>
    </location>
</feature>
<dbReference type="GO" id="GO:0042276">
    <property type="term" value="P:error-prone translesion synthesis"/>
    <property type="evidence" value="ECO:0007669"/>
    <property type="project" value="TreeGrafter"/>
</dbReference>
<comment type="catalytic activity">
    <reaction evidence="15 16">
        <text>DNA(n) + a 2'-deoxyribonucleoside 5'-triphosphate = DNA(n+1) + diphosphate</text>
        <dbReference type="Rhea" id="RHEA:22508"/>
        <dbReference type="Rhea" id="RHEA-COMP:17339"/>
        <dbReference type="Rhea" id="RHEA-COMP:17340"/>
        <dbReference type="ChEBI" id="CHEBI:33019"/>
        <dbReference type="ChEBI" id="CHEBI:61560"/>
        <dbReference type="ChEBI" id="CHEBI:173112"/>
        <dbReference type="EC" id="2.7.7.7"/>
    </reaction>
</comment>
<feature type="binding site" evidence="16">
    <location>
        <position position="9"/>
    </location>
    <ligand>
        <name>Mg(2+)</name>
        <dbReference type="ChEBI" id="CHEBI:18420"/>
    </ligand>
</feature>
<reference evidence="18" key="1">
    <citation type="submission" date="2020-04" db="EMBL/GenBank/DDBJ databases">
        <title>Deep metagenomics examines the oral microbiome during advanced dental caries in children, revealing novel taxa and co-occurrences with host molecules.</title>
        <authorList>
            <person name="Baker J.L."/>
            <person name="Morton J.T."/>
            <person name="Dinis M."/>
            <person name="Alvarez R."/>
            <person name="Tran N.C."/>
            <person name="Knight R."/>
            <person name="Edlund A."/>
        </authorList>
    </citation>
    <scope>NUCLEOTIDE SEQUENCE</scope>
    <source>
        <strain evidence="18">JCVI_32_bin.14</strain>
    </source>
</reference>
<proteinExistence type="inferred from homology"/>
<keyword evidence="8 16" id="KW-0235">DNA replication</keyword>
<dbReference type="Gene3D" id="3.40.1170.60">
    <property type="match status" value="1"/>
</dbReference>
<keyword evidence="5 16" id="KW-0963">Cytoplasm</keyword>
<dbReference type="FunFam" id="3.40.1170.60:FF:000001">
    <property type="entry name" value="DNA polymerase IV"/>
    <property type="match status" value="1"/>
</dbReference>
<dbReference type="Proteomes" id="UP000757890">
    <property type="component" value="Unassembled WGS sequence"/>
</dbReference>
<dbReference type="InterPro" id="IPR017961">
    <property type="entry name" value="DNA_pol_Y-fam_little_finger"/>
</dbReference>
<comment type="function">
    <text evidence="16">Poorly processive, error-prone DNA polymerase involved in untargeted mutagenesis. Copies undamaged DNA at stalled replication forks, which arise in vivo from mismatched or misaligned primer ends. These misaligned primers can be extended by PolIV. Exhibits no 3'-5' exonuclease (proofreading) activity. May be involved in translesional synthesis, in conjunction with the beta clamp from PolIII.</text>
</comment>
<comment type="subunit">
    <text evidence="3 16">Monomer.</text>
</comment>
<gene>
    <name evidence="16" type="primary">dinB</name>
    <name evidence="18" type="ORF">HXL70_05780</name>
</gene>
<dbReference type="NCBIfam" id="NF002882">
    <property type="entry name" value="PRK03348.1"/>
    <property type="match status" value="1"/>
</dbReference>
<accession>A0A930FPS5</accession>
<keyword evidence="9 16" id="KW-0479">Metal-binding</keyword>
<comment type="cofactor">
    <cofactor evidence="16">
        <name>Mg(2+)</name>
        <dbReference type="ChEBI" id="CHEBI:18420"/>
    </cofactor>
    <text evidence="16">Binds 2 magnesium ions per subunit.</text>
</comment>
<evidence type="ECO:0000256" key="2">
    <source>
        <dbReference type="ARBA" id="ARBA00010945"/>
    </source>
</evidence>
<evidence type="ECO:0000256" key="4">
    <source>
        <dbReference type="ARBA" id="ARBA00022457"/>
    </source>
</evidence>
<dbReference type="NCBIfam" id="NF002677">
    <property type="entry name" value="PRK02406.1"/>
    <property type="match status" value="1"/>
</dbReference>
<dbReference type="PANTHER" id="PTHR11076">
    <property type="entry name" value="DNA REPAIR POLYMERASE UMUC / TRANSFERASE FAMILY MEMBER"/>
    <property type="match status" value="1"/>
</dbReference>
<keyword evidence="4 16" id="KW-0515">Mutator protein</keyword>
<evidence type="ECO:0000256" key="6">
    <source>
        <dbReference type="ARBA" id="ARBA00022679"/>
    </source>
</evidence>
<evidence type="ECO:0000313" key="18">
    <source>
        <dbReference type="EMBL" id="MBF1129540.1"/>
    </source>
</evidence>
<dbReference type="InterPro" id="IPR043128">
    <property type="entry name" value="Rev_trsase/Diguanyl_cyclase"/>
</dbReference>
<dbReference type="Gene3D" id="3.30.70.270">
    <property type="match status" value="1"/>
</dbReference>
<dbReference type="HAMAP" id="MF_01113">
    <property type="entry name" value="DNApol_IV"/>
    <property type="match status" value="1"/>
</dbReference>
<dbReference type="EC" id="2.7.7.7" evidence="16"/>
<dbReference type="GO" id="GO:0005829">
    <property type="term" value="C:cytosol"/>
    <property type="evidence" value="ECO:0007669"/>
    <property type="project" value="TreeGrafter"/>
</dbReference>
<dbReference type="AlphaFoldDB" id="A0A930FPS5"/>
<dbReference type="GO" id="GO:0006281">
    <property type="term" value="P:DNA repair"/>
    <property type="evidence" value="ECO:0007669"/>
    <property type="project" value="UniProtKB-UniRule"/>
</dbReference>
<comment type="similarity">
    <text evidence="2 16">Belongs to the DNA polymerase type-Y family.</text>
</comment>
<comment type="caution">
    <text evidence="18">The sequence shown here is derived from an EMBL/GenBank/DDBJ whole genome shotgun (WGS) entry which is preliminary data.</text>
</comment>
<dbReference type="FunFam" id="3.30.1490.100:FF:000004">
    <property type="entry name" value="DNA polymerase IV"/>
    <property type="match status" value="1"/>
</dbReference>
<dbReference type="SUPFAM" id="SSF100879">
    <property type="entry name" value="Lesion bypass DNA polymerase (Y-family), little finger domain"/>
    <property type="match status" value="1"/>
</dbReference>
<keyword evidence="14 16" id="KW-0234">DNA repair</keyword>
<dbReference type="Gene3D" id="3.30.1490.100">
    <property type="entry name" value="DNA polymerase, Y-family, little finger domain"/>
    <property type="match status" value="1"/>
</dbReference>
<dbReference type="PANTHER" id="PTHR11076:SF33">
    <property type="entry name" value="DNA POLYMERASE KAPPA"/>
    <property type="match status" value="1"/>
</dbReference>
<dbReference type="CDD" id="cd03586">
    <property type="entry name" value="PolY_Pol_IV_kappa"/>
    <property type="match status" value="1"/>
</dbReference>
<organism evidence="18 19">
    <name type="scientific">Dialister invisus</name>
    <dbReference type="NCBI Taxonomy" id="218538"/>
    <lineage>
        <taxon>Bacteria</taxon>
        <taxon>Bacillati</taxon>
        <taxon>Bacillota</taxon>
        <taxon>Negativicutes</taxon>
        <taxon>Veillonellales</taxon>
        <taxon>Veillonellaceae</taxon>
        <taxon>Dialister</taxon>
    </lineage>
</organism>
<name>A0A930FPS5_9FIRM</name>
<evidence type="ECO:0000256" key="5">
    <source>
        <dbReference type="ARBA" id="ARBA00022490"/>
    </source>
</evidence>
<keyword evidence="6 16" id="KW-0808">Transferase</keyword>
<evidence type="ECO:0000256" key="16">
    <source>
        <dbReference type="HAMAP-Rule" id="MF_01113"/>
    </source>
</evidence>
<evidence type="ECO:0000256" key="3">
    <source>
        <dbReference type="ARBA" id="ARBA00011245"/>
    </source>
</evidence>
<dbReference type="GO" id="GO:0009432">
    <property type="term" value="P:SOS response"/>
    <property type="evidence" value="ECO:0007669"/>
    <property type="project" value="TreeGrafter"/>
</dbReference>
<dbReference type="Pfam" id="PF11798">
    <property type="entry name" value="IMS_HHH"/>
    <property type="match status" value="1"/>
</dbReference>
<evidence type="ECO:0000256" key="11">
    <source>
        <dbReference type="ARBA" id="ARBA00022842"/>
    </source>
</evidence>
<keyword evidence="7 16" id="KW-0548">Nucleotidyltransferase</keyword>
<dbReference type="GO" id="GO:0003684">
    <property type="term" value="F:damaged DNA binding"/>
    <property type="evidence" value="ECO:0007669"/>
    <property type="project" value="InterPro"/>
</dbReference>
<keyword evidence="13 16" id="KW-0238">DNA-binding</keyword>
<dbReference type="InterPro" id="IPR036775">
    <property type="entry name" value="DNA_pol_Y-fam_lit_finger_sf"/>
</dbReference>
<evidence type="ECO:0000256" key="7">
    <source>
        <dbReference type="ARBA" id="ARBA00022695"/>
    </source>
</evidence>
<evidence type="ECO:0000256" key="13">
    <source>
        <dbReference type="ARBA" id="ARBA00023125"/>
    </source>
</evidence>
<dbReference type="GO" id="GO:0006261">
    <property type="term" value="P:DNA-templated DNA replication"/>
    <property type="evidence" value="ECO:0007669"/>
    <property type="project" value="UniProtKB-UniRule"/>
</dbReference>
<evidence type="ECO:0000256" key="14">
    <source>
        <dbReference type="ARBA" id="ARBA00023204"/>
    </source>
</evidence>
<dbReference type="GO" id="GO:0000287">
    <property type="term" value="F:magnesium ion binding"/>
    <property type="evidence" value="ECO:0007669"/>
    <property type="project" value="UniProtKB-UniRule"/>
</dbReference>
<dbReference type="Pfam" id="PF11799">
    <property type="entry name" value="IMS_C"/>
    <property type="match status" value="1"/>
</dbReference>
<keyword evidence="12 16" id="KW-0239">DNA-directed DNA polymerase</keyword>